<evidence type="ECO:0000313" key="3">
    <source>
        <dbReference type="EMBL" id="MBF5056286.1"/>
    </source>
</evidence>
<evidence type="ECO:0000256" key="1">
    <source>
        <dbReference type="SAM" id="Phobius"/>
    </source>
</evidence>
<keyword evidence="1" id="KW-1133">Transmembrane helix</keyword>
<accession>A0ABS0AS75</accession>
<name>A0ABS0AS75_9GAMM</name>
<evidence type="ECO:0000313" key="4">
    <source>
        <dbReference type="Proteomes" id="UP000662703"/>
    </source>
</evidence>
<keyword evidence="4" id="KW-1185">Reference proteome</keyword>
<dbReference type="InterPro" id="IPR028087">
    <property type="entry name" value="Tad_N"/>
</dbReference>
<dbReference type="EMBL" id="ARXX01000020">
    <property type="protein sequence ID" value="MBF5056286.1"/>
    <property type="molecule type" value="Genomic_DNA"/>
</dbReference>
<dbReference type="RefSeq" id="WP_194864813.1">
    <property type="nucleotide sequence ID" value="NZ_ARXX01000020.1"/>
</dbReference>
<protein>
    <recommendedName>
        <fullName evidence="2">Putative Flp pilus-assembly TadG-like N-terminal domain-containing protein</fullName>
    </recommendedName>
</protein>
<keyword evidence="1" id="KW-0812">Transmembrane</keyword>
<organism evidence="3 4">
    <name type="scientific">Alloalcanivorax profundimaris</name>
    <dbReference type="NCBI Taxonomy" id="2735259"/>
    <lineage>
        <taxon>Bacteria</taxon>
        <taxon>Pseudomonadati</taxon>
        <taxon>Pseudomonadota</taxon>
        <taxon>Gammaproteobacteria</taxon>
        <taxon>Oceanospirillales</taxon>
        <taxon>Alcanivoracaceae</taxon>
        <taxon>Alloalcanivorax</taxon>
    </lineage>
</organism>
<feature type="domain" description="Putative Flp pilus-assembly TadG-like N-terminal" evidence="2">
    <location>
        <begin position="8"/>
        <end position="54"/>
    </location>
</feature>
<evidence type="ECO:0000259" key="2">
    <source>
        <dbReference type="Pfam" id="PF13400"/>
    </source>
</evidence>
<reference evidence="3 4" key="1">
    <citation type="submission" date="2012-09" db="EMBL/GenBank/DDBJ databases">
        <title>Genome Sequence of alkane-degrading Bacterium Alcanivorax sp. 521-1.</title>
        <authorList>
            <person name="Lai Q."/>
            <person name="Shao Z."/>
        </authorList>
    </citation>
    <scope>NUCLEOTIDE SEQUENCE [LARGE SCALE GENOMIC DNA]</scope>
    <source>
        <strain evidence="3 4">521-1</strain>
    </source>
</reference>
<keyword evidence="1" id="KW-0472">Membrane</keyword>
<comment type="caution">
    <text evidence="3">The sequence shown here is derived from an EMBL/GenBank/DDBJ whole genome shotgun (WGS) entry which is preliminary data.</text>
</comment>
<proteinExistence type="predicted"/>
<sequence length="464" mass="52244">MKRHHQRGQMTVYVLVMLFAVAAAVYFVHDAYNVSNEKTRLQSTADAAAYSVAAVEARNLNIQAYANRAMIANHVAVAQGVTLVSWTRWLHNTTRNISLVTKWIPYLGQVMTALEKILDRSASAIERAMRFAVAGLDQAIRVLAGLQDFAHVETLALAQQVFEDVVEKNDAQVDTAYTITSLASFARAHADMVGRYNPDRAYPYRGRRANPDDRARSDEFRNILLDSRDNFTTERRSDLPVVDVLGFFRVEIKKRGGTELARRRDNKGPYYTWSAIDTLSVHTWMLTPFGRKHEEIPVGWAGSQSAPSNTRRLYRFRDIHDGNDYWDDNSRASRLAAAEYRRSGVQHNYQGMRRFSALKKDGVLNEGPGIIITLTKPGGDEGVKTASDVTGARDRMKFGGEEDFLNGRMASISKARVEFHYPNDLFPRGDGRREYGSLYNPYWQPSLAPLSTAERVLALGELGL</sequence>
<dbReference type="Proteomes" id="UP000662703">
    <property type="component" value="Unassembled WGS sequence"/>
</dbReference>
<feature type="transmembrane region" description="Helical" evidence="1">
    <location>
        <begin position="12"/>
        <end position="29"/>
    </location>
</feature>
<gene>
    <name evidence="3" type="ORF">Y5W_01580</name>
</gene>
<dbReference type="Pfam" id="PF13400">
    <property type="entry name" value="Tad"/>
    <property type="match status" value="1"/>
</dbReference>